<dbReference type="VEuPathDB" id="TriTrypDB:LdBPK_310690.1"/>
<dbReference type="VEuPathDB" id="TriTrypDB:LDHU3_31.0990"/>
<protein>
    <recommendedName>
        <fullName evidence="5">Protein kinase domain-containing protein</fullName>
    </recommendedName>
</protein>
<feature type="compositionally biased region" description="Polar residues" evidence="2">
    <location>
        <begin position="1017"/>
        <end position="1026"/>
    </location>
</feature>
<evidence type="ECO:0000256" key="1">
    <source>
        <dbReference type="SAM" id="Coils"/>
    </source>
</evidence>
<gene>
    <name evidence="3" type="ORF">LdCL_310012600</name>
</gene>
<dbReference type="OrthoDB" id="253030at2759"/>
<feature type="region of interest" description="Disordered" evidence="2">
    <location>
        <begin position="271"/>
        <end position="312"/>
    </location>
</feature>
<feature type="compositionally biased region" description="Polar residues" evidence="2">
    <location>
        <begin position="666"/>
        <end position="694"/>
    </location>
</feature>
<feature type="compositionally biased region" description="Low complexity" evidence="2">
    <location>
        <begin position="395"/>
        <end position="406"/>
    </location>
</feature>
<dbReference type="InterPro" id="IPR011009">
    <property type="entry name" value="Kinase-like_dom_sf"/>
</dbReference>
<feature type="region of interest" description="Disordered" evidence="2">
    <location>
        <begin position="632"/>
        <end position="714"/>
    </location>
</feature>
<sequence length="1922" mass="203201">MQPPSPSSCDSPIRPAVVPHQPNTTSRTQEDSPLGKASAATLADATTTLGLKTEAFTATNATGSVLSATLPPLQADNSFLSSIASGGPSPRSEWSSKTRQYVLPLSSSSYLSHHHPSADSEVQEGGASPSVSRSAQAIVASRSSIARLVESQTTDCDSSYALSRASDTVPTECLASPPPLRGIVRSAEVSVNLEDAFSAAAGPKVMQPASTATLCTPPKLTGANGHRSSQAVTPFAIAPVATAATPAAFKDRANCNDASVCPKDAMQHSAERGGAYARHSHVSPPSTSSSASGASELSNDDGGASEGNRLGTPAHRSLLRRSLFGKPSPASHTTSPPPSPTADAAASNGFRGEYSLSQPAAHFPSRCSSRSDTAFVSPSQTALLTGISDVADTRQCQQNRQQTQQRPLSLVKQTKGNPTPPRTAVSDHESLGSPIHPLQPNSTTAFDEEQATAPAAATTEFCSNTTPFRSLVACAAAAAKGPTTDMETRMFPVALLITAPVRLQTAQVSLSTESSPALGAKASREDLSDAEGMLWCGLSHPAQCTACPPQKIEATVDEVLQHLHEDSGGVAAHPCRNPYNSPHTPRGLSSVSCASRSLSVSSSGLARSYAASFAGGRSVFVSEQDGTATAISVSEVQPEELDRCNTPASPHTPLGNRTPGPVGLHDNSTTQYSLGHSHSRYRSQLLSQSITPQRSARRAFSRQTTPSQSFRSKVQSLSFESQQQQYISNHVIDPIKGDSQLNMCRFLINGEPASTAERDYLAPSRNPFSRYRTLEPYATNLSVLTLGAAPDSASPDFVLSEHDLSENQAAFAAALQRTAVRPDAAVVLYEQLVPPPSNPPGASHRARMEESTAHGPPAALLIPDVDTEERLSLANPFLSASGRSGKHGRTWSVLLEQYKATKPPGAAVVVNGCGRHTTRLTAQMRDVQSTAGVIRTDPQTNAAATSSSSSPAVHPGVSASFALPEIEPLSVQSLFCHGAQPTTPLVAAVGAASGSIPLHGPLATGASPASSGELLDVSTSTSSLKQPQRGKCATSDSASPLPQRPTQNPINMESHSESSTGCGTVSAGRQLHFEYDEGDEEAAWSDCDEASCPYRPTSVEEGGAQKVLHARSPLDLRAGGSGSTWSSHGSPNCLCHTVANAGFSATAQPSPVKELKVLRVTSAPPAQPAPEWEAALAPYDREARAAAWPLPSLSLTRLANHSPRLQFLPPALQRRPSSSREVAELCISSESSWARGAQAPVVAGASASAPSSEHADTSATAQIGCRLAESFSDPLEANDTSEEDVPGDRFQAHHVFQFLHRITTTCGGSDVREAKQEDGRRAIPLCVEVNGVTWLAMHRLNGLPYAVKEVPAAAFNLAELRCLTLSVNPPSCRETTNRESPLEPRDQYSAVLTADDRLEAEDCIVRYYSVSTPPQNSINPEVHLLQLEYFPRGSLSELARRCSRTHGAFSAHELSSFSVGAGVLSSRFWLEAVTQGLRGLRVLHHADLIHGCPLPLSLFLCGNTPSAVRFKWSCFGNARSDADIYPTESLPAWVSEAVSRLYRRAISGGSSVTPDVMEVAVFCLGILEVLVNCLPAQVLSVRPSRASQRLSELDWIEVVVMEKHLELYAAEKENGEDMHALVRLMRFLWDVSNSYSTAAQALAQLSVRVDPAARVVEQLYECELARLTRQLEERRRRLHRRQQQGQSQALHSASTAFSLPTDTFFLRSPAMKTVVAGASSRCPGEVGELSSPLLRPAHDLAVTRASISSLGAAPSPPKSRNGTPQLVCSAQLPLHHTLLTRPLTVTGSLFLPSSTAVAPAAAAAPAPPATLRVERTLSDMSGRRGGGGMVGQRTRSELHPGILKAVNHMLENAVKSGEDGARDAIAALLRPAVESMCQRGWTTLYAGVPLAVAGVVSVDARAGTSEAAEALMKSLRPMTSFE</sequence>
<evidence type="ECO:0000313" key="4">
    <source>
        <dbReference type="Proteomes" id="UP000274082"/>
    </source>
</evidence>
<evidence type="ECO:0000256" key="2">
    <source>
        <dbReference type="SAM" id="MobiDB-lite"/>
    </source>
</evidence>
<feature type="region of interest" description="Disordered" evidence="2">
    <location>
        <begin position="1003"/>
        <end position="1065"/>
    </location>
</feature>
<dbReference type="SUPFAM" id="SSF56112">
    <property type="entry name" value="Protein kinase-like (PK-like)"/>
    <property type="match status" value="1"/>
</dbReference>
<feature type="compositionally biased region" description="Polar residues" evidence="2">
    <location>
        <begin position="701"/>
        <end position="714"/>
    </location>
</feature>
<proteinExistence type="predicted"/>
<organism evidence="3 4">
    <name type="scientific">Leishmania donovani</name>
    <dbReference type="NCBI Taxonomy" id="5661"/>
    <lineage>
        <taxon>Eukaryota</taxon>
        <taxon>Discoba</taxon>
        <taxon>Euglenozoa</taxon>
        <taxon>Kinetoplastea</taxon>
        <taxon>Metakinetoplastina</taxon>
        <taxon>Trypanosomatida</taxon>
        <taxon>Trypanosomatidae</taxon>
        <taxon>Leishmaniinae</taxon>
        <taxon>Leishmania</taxon>
    </lineage>
</organism>
<dbReference type="Proteomes" id="UP000274082">
    <property type="component" value="Chromosome 31"/>
</dbReference>
<feature type="region of interest" description="Disordered" evidence="2">
    <location>
        <begin position="109"/>
        <end position="134"/>
    </location>
</feature>
<feature type="compositionally biased region" description="Polar residues" evidence="2">
    <location>
        <begin position="1034"/>
        <end position="1063"/>
    </location>
</feature>
<feature type="region of interest" description="Disordered" evidence="2">
    <location>
        <begin position="395"/>
        <end position="441"/>
    </location>
</feature>
<evidence type="ECO:0000313" key="3">
    <source>
        <dbReference type="EMBL" id="AYU81255.1"/>
    </source>
</evidence>
<feature type="region of interest" description="Disordered" evidence="2">
    <location>
        <begin position="1"/>
        <end position="38"/>
    </location>
</feature>
<feature type="region of interest" description="Disordered" evidence="2">
    <location>
        <begin position="324"/>
        <end position="347"/>
    </location>
</feature>
<reference evidence="3 4" key="1">
    <citation type="journal article" date="2018" name="Sci. Rep.">
        <title>A complete Leishmania donovani reference genome identifies novel genetic variations associated with virulence.</title>
        <authorList>
            <person name="Lypaczewski P."/>
            <person name="Hoshizaki J."/>
            <person name="Zhang W.-W."/>
            <person name="McCall L.-I."/>
            <person name="Torcivia-Rodriguez J."/>
            <person name="Simonyan V."/>
            <person name="Kaur A."/>
            <person name="Dewar K."/>
            <person name="Matlashewski G."/>
        </authorList>
    </citation>
    <scope>NUCLEOTIDE SEQUENCE [LARGE SCALE GENOMIC DNA]</scope>
    <source>
        <strain evidence="3 4">LdCL</strain>
    </source>
</reference>
<keyword evidence="4" id="KW-1185">Reference proteome</keyword>
<dbReference type="EMBL" id="CP029530">
    <property type="protein sequence ID" value="AYU81255.1"/>
    <property type="molecule type" value="Genomic_DNA"/>
</dbReference>
<dbReference type="VEuPathDB" id="TriTrypDB:LdCL_310012600"/>
<accession>A0A3S7X4A0</accession>
<feature type="compositionally biased region" description="Low complexity" evidence="2">
    <location>
        <begin position="282"/>
        <end position="297"/>
    </location>
</feature>
<evidence type="ECO:0008006" key="5">
    <source>
        <dbReference type="Google" id="ProtNLM"/>
    </source>
</evidence>
<name>A0A3S7X4A0_LEIDO</name>
<feature type="coiled-coil region" evidence="1">
    <location>
        <begin position="1657"/>
        <end position="1684"/>
    </location>
</feature>
<keyword evidence="1" id="KW-0175">Coiled coil</keyword>